<organism evidence="1 2">
    <name type="scientific">Paenibacillus montaniterrae</name>
    <dbReference type="NCBI Taxonomy" id="429341"/>
    <lineage>
        <taxon>Bacteria</taxon>
        <taxon>Bacillati</taxon>
        <taxon>Bacillota</taxon>
        <taxon>Bacilli</taxon>
        <taxon>Bacillales</taxon>
        <taxon>Paenibacillaceae</taxon>
        <taxon>Paenibacillus</taxon>
    </lineage>
</organism>
<gene>
    <name evidence="1" type="ORF">J40TS1_53540</name>
</gene>
<proteinExistence type="predicted"/>
<name>A0A919YS64_9BACL</name>
<evidence type="ECO:0000313" key="1">
    <source>
        <dbReference type="EMBL" id="GIP19712.1"/>
    </source>
</evidence>
<comment type="caution">
    <text evidence="1">The sequence shown here is derived from an EMBL/GenBank/DDBJ whole genome shotgun (WGS) entry which is preliminary data.</text>
</comment>
<evidence type="ECO:0000313" key="2">
    <source>
        <dbReference type="Proteomes" id="UP000683139"/>
    </source>
</evidence>
<dbReference type="EMBL" id="BOSE01000020">
    <property type="protein sequence ID" value="GIP19712.1"/>
    <property type="molecule type" value="Genomic_DNA"/>
</dbReference>
<sequence length="269" mass="30481">MATLEKYNYQLKTISKLVLSPREQQAYYLATGDFKPEQVQQKYRGTSPSEAESIKIIYPFYQYGSYTSYLAQDTQYYIPGSSIKGAISSASSQNEIKLMVDDVFVDQETVELHHLYKLQHATDANNKQGKLDIFFPNVAVEMLKAKSTHKGEIFCAENGLETLFEKAQENTVKKLEQFDRHVDSVLNLQLNEDSKQELIDVQKNLATWIEAAKKKDGKSCLLLLGGFKGLMLSRVFGAEVFEQSAEKSAIYVDRENSLPYGLVQITLND</sequence>
<reference evidence="1" key="1">
    <citation type="submission" date="2021-03" db="EMBL/GenBank/DDBJ databases">
        <title>Antimicrobial resistance genes in bacteria isolated from Japanese honey, and their potential for conferring macrolide and lincosamide resistance in the American foulbrood pathogen Paenibacillus larvae.</title>
        <authorList>
            <person name="Okamoto M."/>
            <person name="Kumagai M."/>
            <person name="Kanamori H."/>
            <person name="Takamatsu D."/>
        </authorList>
    </citation>
    <scope>NUCLEOTIDE SEQUENCE</scope>
    <source>
        <strain evidence="1">J40TS1</strain>
    </source>
</reference>
<dbReference type="Proteomes" id="UP000683139">
    <property type="component" value="Unassembled WGS sequence"/>
</dbReference>
<protein>
    <submittedName>
        <fullName evidence="1">Uncharacterized protein</fullName>
    </submittedName>
</protein>
<keyword evidence="2" id="KW-1185">Reference proteome</keyword>
<dbReference type="AlphaFoldDB" id="A0A919YS64"/>
<accession>A0A919YS64</accession>
<dbReference type="RefSeq" id="WP_213520712.1">
    <property type="nucleotide sequence ID" value="NZ_BOSE01000020.1"/>
</dbReference>